<keyword evidence="2" id="KW-0547">Nucleotide-binding</keyword>
<dbReference type="RefSeq" id="WP_088907694.1">
    <property type="nucleotide sequence ID" value="NZ_CP018145.1"/>
</dbReference>
<evidence type="ECO:0000313" key="5">
    <source>
        <dbReference type="EMBL" id="ASJ53897.1"/>
    </source>
</evidence>
<dbReference type="SMART" id="SM00382">
    <property type="entry name" value="AAA"/>
    <property type="match status" value="1"/>
</dbReference>
<name>A0A220MFT3_9BACL</name>
<accession>A0A220MFT3</accession>
<evidence type="ECO:0000256" key="2">
    <source>
        <dbReference type="ARBA" id="ARBA00022741"/>
    </source>
</evidence>
<dbReference type="EMBL" id="CP018145">
    <property type="protein sequence ID" value="ASJ53897.1"/>
    <property type="molecule type" value="Genomic_DNA"/>
</dbReference>
<dbReference type="Gene3D" id="3.40.50.300">
    <property type="entry name" value="P-loop containing nucleotide triphosphate hydrolases"/>
    <property type="match status" value="1"/>
</dbReference>
<dbReference type="AlphaFoldDB" id="A0A220MFT3"/>
<dbReference type="PANTHER" id="PTHR43776">
    <property type="entry name" value="TRANSPORT ATP-BINDING PROTEIN"/>
    <property type="match status" value="1"/>
</dbReference>
<gene>
    <name evidence="5" type="ORF">BP422_10290</name>
</gene>
<dbReference type="PROSITE" id="PS00211">
    <property type="entry name" value="ABC_TRANSPORTER_1"/>
    <property type="match status" value="1"/>
</dbReference>
<dbReference type="GO" id="GO:0055085">
    <property type="term" value="P:transmembrane transport"/>
    <property type="evidence" value="ECO:0007669"/>
    <property type="project" value="UniProtKB-ARBA"/>
</dbReference>
<evidence type="ECO:0000256" key="1">
    <source>
        <dbReference type="ARBA" id="ARBA00022448"/>
    </source>
</evidence>
<dbReference type="Proteomes" id="UP000197781">
    <property type="component" value="Chromosome"/>
</dbReference>
<feature type="domain" description="ABC transporter" evidence="4">
    <location>
        <begin position="4"/>
        <end position="250"/>
    </location>
</feature>
<evidence type="ECO:0000313" key="6">
    <source>
        <dbReference type="Proteomes" id="UP000197781"/>
    </source>
</evidence>
<dbReference type="InterPro" id="IPR050319">
    <property type="entry name" value="ABC_transp_ATP-bind"/>
</dbReference>
<dbReference type="PROSITE" id="PS50893">
    <property type="entry name" value="ABC_TRANSPORTER_2"/>
    <property type="match status" value="1"/>
</dbReference>
<dbReference type="InterPro" id="IPR017871">
    <property type="entry name" value="ABC_transporter-like_CS"/>
</dbReference>
<dbReference type="SUPFAM" id="SSF52540">
    <property type="entry name" value="P-loop containing nucleoside triphosphate hydrolases"/>
    <property type="match status" value="1"/>
</dbReference>
<dbReference type="KEGG" id="bfm:BP422_10290"/>
<dbReference type="InterPro" id="IPR003439">
    <property type="entry name" value="ABC_transporter-like_ATP-bd"/>
</dbReference>
<protein>
    <submittedName>
        <fullName evidence="5">Dipeptide/oligopeptide/nickel ABC transporter ATP-binding protein</fullName>
    </submittedName>
</protein>
<keyword evidence="3 5" id="KW-0067">ATP-binding</keyword>
<sequence>MSLLEVKHLYKTYEYGVEVLRDVNLTLEKKQCVGLVGESGCGKSTLARCLLHIERIDQGSILFQGTPLHNKSERSIRPYRKHIQTVLQNPSAALNPKLKIKDSLIDPYSQFGSQTRLNHFQYTSEKAFVAQLLEAVELPVGLADRYPHELSGGQKQRVTIARAISIEPDIIILDEPTASLDVLSQAAILRLLNGLREQLGISYLFISHDLSAVYTMSQKILVMRDGIIVDQCKKEDLFSAERHTYTKELIAMFDS</sequence>
<dbReference type="Pfam" id="PF00005">
    <property type="entry name" value="ABC_tran"/>
    <property type="match status" value="1"/>
</dbReference>
<evidence type="ECO:0000259" key="4">
    <source>
        <dbReference type="PROSITE" id="PS50893"/>
    </source>
</evidence>
<dbReference type="CDD" id="cd03257">
    <property type="entry name" value="ABC_NikE_OppD_transporters"/>
    <property type="match status" value="1"/>
</dbReference>
<dbReference type="InterPro" id="IPR027417">
    <property type="entry name" value="P-loop_NTPase"/>
</dbReference>
<dbReference type="InterPro" id="IPR003593">
    <property type="entry name" value="AAA+_ATPase"/>
</dbReference>
<keyword evidence="1" id="KW-0813">Transport</keyword>
<organism evidence="5 6">
    <name type="scientific">Brevibacillus formosus</name>
    <dbReference type="NCBI Taxonomy" id="54913"/>
    <lineage>
        <taxon>Bacteria</taxon>
        <taxon>Bacillati</taxon>
        <taxon>Bacillota</taxon>
        <taxon>Bacilli</taxon>
        <taxon>Bacillales</taxon>
        <taxon>Paenibacillaceae</taxon>
        <taxon>Brevibacillus</taxon>
    </lineage>
</organism>
<dbReference type="GO" id="GO:0016887">
    <property type="term" value="F:ATP hydrolysis activity"/>
    <property type="evidence" value="ECO:0007669"/>
    <property type="project" value="InterPro"/>
</dbReference>
<reference evidence="5 6" key="1">
    <citation type="submission" date="2016-11" db="EMBL/GenBank/DDBJ databases">
        <authorList>
            <person name="Jaros S."/>
            <person name="Januszkiewicz K."/>
            <person name="Wedrychowicz H."/>
        </authorList>
    </citation>
    <scope>NUCLEOTIDE SEQUENCE [LARGE SCALE GENOMIC DNA]</scope>
    <source>
        <strain evidence="5 6">NF2</strain>
    </source>
</reference>
<proteinExistence type="predicted"/>
<dbReference type="GO" id="GO:0005524">
    <property type="term" value="F:ATP binding"/>
    <property type="evidence" value="ECO:0007669"/>
    <property type="project" value="UniProtKB-KW"/>
</dbReference>
<evidence type="ECO:0000256" key="3">
    <source>
        <dbReference type="ARBA" id="ARBA00022840"/>
    </source>
</evidence>